<dbReference type="SMART" id="SM00164">
    <property type="entry name" value="TBC"/>
    <property type="match status" value="1"/>
</dbReference>
<keyword evidence="5" id="KW-0931">ER-Golgi transport</keyword>
<dbReference type="PROSITE" id="PS50086">
    <property type="entry name" value="TBC_RABGAP"/>
    <property type="match status" value="1"/>
</dbReference>
<accession>A0AAN6TJQ1</accession>
<feature type="compositionally biased region" description="Polar residues" evidence="11">
    <location>
        <begin position="198"/>
        <end position="210"/>
    </location>
</feature>
<evidence type="ECO:0000256" key="11">
    <source>
        <dbReference type="SAM" id="MobiDB-lite"/>
    </source>
</evidence>
<feature type="domain" description="Rab-GAP TBC" evidence="12">
    <location>
        <begin position="337"/>
        <end position="588"/>
    </location>
</feature>
<dbReference type="InterPro" id="IPR035969">
    <property type="entry name" value="Rab-GAP_TBC_sf"/>
</dbReference>
<dbReference type="EMBL" id="MU853334">
    <property type="protein sequence ID" value="KAK4115752.1"/>
    <property type="molecule type" value="Genomic_DNA"/>
</dbReference>
<evidence type="ECO:0000256" key="3">
    <source>
        <dbReference type="ARBA" id="ARBA00022468"/>
    </source>
</evidence>
<feature type="compositionally biased region" description="Polar residues" evidence="11">
    <location>
        <begin position="45"/>
        <end position="62"/>
    </location>
</feature>
<evidence type="ECO:0000256" key="5">
    <source>
        <dbReference type="ARBA" id="ARBA00022892"/>
    </source>
</evidence>
<feature type="compositionally biased region" description="Basic and acidic residues" evidence="11">
    <location>
        <begin position="225"/>
        <end position="258"/>
    </location>
</feature>
<comment type="similarity">
    <text evidence="8">Belongs to the GYP5 family.</text>
</comment>
<evidence type="ECO:0000256" key="7">
    <source>
        <dbReference type="ARBA" id="ARBA00023054"/>
    </source>
</evidence>
<dbReference type="GO" id="GO:0015031">
    <property type="term" value="P:protein transport"/>
    <property type="evidence" value="ECO:0007669"/>
    <property type="project" value="UniProtKB-KW"/>
</dbReference>
<dbReference type="RefSeq" id="XP_064673322.1">
    <property type="nucleotide sequence ID" value="XM_064818736.1"/>
</dbReference>
<dbReference type="Gene3D" id="1.10.10.750">
    <property type="entry name" value="Ypt/Rab-GAP domain of gyp1p, domain 1"/>
    <property type="match status" value="1"/>
</dbReference>
<feature type="compositionally biased region" description="Polar residues" evidence="11">
    <location>
        <begin position="97"/>
        <end position="106"/>
    </location>
</feature>
<feature type="compositionally biased region" description="Low complexity" evidence="11">
    <location>
        <begin position="389"/>
        <end position="407"/>
    </location>
</feature>
<dbReference type="FunFam" id="1.10.472.80:FF:000044">
    <property type="entry name" value="GTPase-activating protein GYP5"/>
    <property type="match status" value="1"/>
</dbReference>
<dbReference type="InterPro" id="IPR000195">
    <property type="entry name" value="Rab-GAP-TBC_dom"/>
</dbReference>
<dbReference type="GO" id="GO:0005096">
    <property type="term" value="F:GTPase activator activity"/>
    <property type="evidence" value="ECO:0007669"/>
    <property type="project" value="UniProtKB-KW"/>
</dbReference>
<evidence type="ECO:0000256" key="9">
    <source>
        <dbReference type="ARBA" id="ARBA00072088"/>
    </source>
</evidence>
<dbReference type="FunFam" id="1.10.10.750:FF:000003">
    <property type="entry name" value="GTPase activating protein (Evi5)"/>
    <property type="match status" value="1"/>
</dbReference>
<keyword evidence="7 10" id="KW-0175">Coiled coil</keyword>
<protein>
    <recommendedName>
        <fullName evidence="9">GTPase-activating protein GYP5</fullName>
    </recommendedName>
</protein>
<feature type="compositionally biased region" description="Basic and acidic residues" evidence="11">
    <location>
        <begin position="1"/>
        <end position="35"/>
    </location>
</feature>
<dbReference type="GO" id="GO:0005737">
    <property type="term" value="C:cytoplasm"/>
    <property type="evidence" value="ECO:0007669"/>
    <property type="project" value="UniProtKB-SubCell"/>
</dbReference>
<dbReference type="PANTHER" id="PTHR47219">
    <property type="entry name" value="RAB GTPASE-ACTIVATING PROTEIN 1-LIKE"/>
    <property type="match status" value="1"/>
</dbReference>
<evidence type="ECO:0000256" key="1">
    <source>
        <dbReference type="ARBA" id="ARBA00004496"/>
    </source>
</evidence>
<dbReference type="PANTHER" id="PTHR47219:SF9">
    <property type="entry name" value="GTPASE ACTIVATING PROTEIN AND CENTROSOME-ASSOCIATED, ISOFORM B"/>
    <property type="match status" value="1"/>
</dbReference>
<organism evidence="13 14">
    <name type="scientific">Canariomyces notabilis</name>
    <dbReference type="NCBI Taxonomy" id="2074819"/>
    <lineage>
        <taxon>Eukaryota</taxon>
        <taxon>Fungi</taxon>
        <taxon>Dikarya</taxon>
        <taxon>Ascomycota</taxon>
        <taxon>Pezizomycotina</taxon>
        <taxon>Sordariomycetes</taxon>
        <taxon>Sordariomycetidae</taxon>
        <taxon>Sordariales</taxon>
        <taxon>Chaetomiaceae</taxon>
        <taxon>Canariomyces</taxon>
    </lineage>
</organism>
<comment type="subcellular location">
    <subcellularLocation>
        <location evidence="1">Cytoplasm</location>
    </subcellularLocation>
</comment>
<dbReference type="SUPFAM" id="SSF47923">
    <property type="entry name" value="Ypt/Rab-GAP domain of gyp1p"/>
    <property type="match status" value="2"/>
</dbReference>
<comment type="caution">
    <text evidence="13">The sequence shown here is derived from an EMBL/GenBank/DDBJ whole genome shotgun (WGS) entry which is preliminary data.</text>
</comment>
<feature type="coiled-coil region" evidence="10">
    <location>
        <begin position="696"/>
        <end position="815"/>
    </location>
</feature>
<dbReference type="InterPro" id="IPR050302">
    <property type="entry name" value="Rab_GAP_TBC_domain"/>
</dbReference>
<reference evidence="13" key="2">
    <citation type="submission" date="2023-05" db="EMBL/GenBank/DDBJ databases">
        <authorList>
            <consortium name="Lawrence Berkeley National Laboratory"/>
            <person name="Steindorff A."/>
            <person name="Hensen N."/>
            <person name="Bonometti L."/>
            <person name="Westerberg I."/>
            <person name="Brannstrom I.O."/>
            <person name="Guillou S."/>
            <person name="Cros-Aarteil S."/>
            <person name="Calhoun S."/>
            <person name="Haridas S."/>
            <person name="Kuo A."/>
            <person name="Mondo S."/>
            <person name="Pangilinan J."/>
            <person name="Riley R."/>
            <person name="Labutti K."/>
            <person name="Andreopoulos B."/>
            <person name="Lipzen A."/>
            <person name="Chen C."/>
            <person name="Yanf M."/>
            <person name="Daum C."/>
            <person name="Ng V."/>
            <person name="Clum A."/>
            <person name="Ohm R."/>
            <person name="Martin F."/>
            <person name="Silar P."/>
            <person name="Natvig D."/>
            <person name="Lalanne C."/>
            <person name="Gautier V."/>
            <person name="Ament-Velasquez S.L."/>
            <person name="Kruys A."/>
            <person name="Hutchinson M.I."/>
            <person name="Powell A.J."/>
            <person name="Barry K."/>
            <person name="Miller A.N."/>
            <person name="Grigoriev I.V."/>
            <person name="Debuchy R."/>
            <person name="Gladieux P."/>
            <person name="Thoren M.H."/>
            <person name="Johannesson H."/>
        </authorList>
    </citation>
    <scope>NUCLEOTIDE SEQUENCE</scope>
    <source>
        <strain evidence="13">CBS 508.74</strain>
    </source>
</reference>
<evidence type="ECO:0000256" key="10">
    <source>
        <dbReference type="SAM" id="Coils"/>
    </source>
</evidence>
<sequence length="831" mass="91668">MSATEETVKQESRDSQQTEEQQRPQSRDGSDKDTETFEDAIETGSVRSLTKRQQPVNRQSAQDHSDYEEEASHLAAANDKPDAPNQQTTDKTPRPPSQASAGSLDNVNLDDDSATTTISATAPQGNITNALPPMPWSPSANESPAKSPAATAAAPQAPAPAPASAPATTSRKFNSPFSWLSRSSSKEPPVTRAAPSPRRNTASSVATLMSNPEMMLSKLEEENEGGARDRQSRSSLKDRFKLLRMREEAGIPVEDERAGVAASDNGDGSSLAAPPLASPLPQSPNLAPGTASGVTVGPSSMEDTPVDWDLWQAVVYEGPAAVARTSPEELNKAIAAGIPSAIRGVIWQVLAQSKNEELEAVYEELAARGTEKEKDRQSSGSGASPALNGSTKGSTSSASSVNSEHSGPNGAPSPTEKESAAAAAERKKKAKEDIAMLQKLEKTIKRDLGARTSFFKFAAAQGLQDSLFNVCKAYALFDEAVGYAQGMNFLVMPLLFNMPAGEAFCLLVRLMNQYHLRELFIQDMPGLHLHLYQFERLLEDLEPALYCHLRRRGISPHLYATQWFLTLFAYRFPLQLVLRIYDLIFSEGLSAILKFGIVLMQKNAAALLALTDMAQLTSFLKDRLFDAYIDSSPSSTSILENGFFGSSSSSIDKEVYRADQLVRDACEVRITPDMLKAYQIEWEEKTRAEKEREAELESLRAANASYAVRVRKLEERIEDVDREQAALATELVRTKVENEELKDENESLKGQVKELRIVIEKQPAEIEAAWQLERDDLMKRNGKVHEENQRLEKELSELEEELVQTKMQYAEINSQHETLTRKWTDLKRQFQ</sequence>
<keyword evidence="4" id="KW-0963">Cytoplasm</keyword>
<evidence type="ECO:0000256" key="6">
    <source>
        <dbReference type="ARBA" id="ARBA00022927"/>
    </source>
</evidence>
<dbReference type="GeneID" id="89942862"/>
<keyword evidence="6" id="KW-0653">Protein transport</keyword>
<dbReference type="Gene3D" id="1.10.472.80">
    <property type="entry name" value="Ypt/Rab-GAP domain of gyp1p, domain 3"/>
    <property type="match status" value="1"/>
</dbReference>
<evidence type="ECO:0000313" key="13">
    <source>
        <dbReference type="EMBL" id="KAK4115752.1"/>
    </source>
</evidence>
<name>A0AAN6TJQ1_9PEZI</name>
<feature type="compositionally biased region" description="Basic and acidic residues" evidence="11">
    <location>
        <begin position="368"/>
        <end position="377"/>
    </location>
</feature>
<evidence type="ECO:0000256" key="2">
    <source>
        <dbReference type="ARBA" id="ARBA00022448"/>
    </source>
</evidence>
<proteinExistence type="inferred from homology"/>
<keyword evidence="2" id="KW-0813">Transport</keyword>
<evidence type="ECO:0000259" key="12">
    <source>
        <dbReference type="PROSITE" id="PS50086"/>
    </source>
</evidence>
<dbReference type="GO" id="GO:0016192">
    <property type="term" value="P:vesicle-mediated transport"/>
    <property type="evidence" value="ECO:0007669"/>
    <property type="project" value="UniProtKB-KW"/>
</dbReference>
<dbReference type="Proteomes" id="UP001302812">
    <property type="component" value="Unassembled WGS sequence"/>
</dbReference>
<feature type="compositionally biased region" description="Polar residues" evidence="11">
    <location>
        <begin position="171"/>
        <end position="183"/>
    </location>
</feature>
<evidence type="ECO:0000313" key="14">
    <source>
        <dbReference type="Proteomes" id="UP001302812"/>
    </source>
</evidence>
<feature type="region of interest" description="Disordered" evidence="11">
    <location>
        <begin position="1"/>
        <end position="304"/>
    </location>
</feature>
<evidence type="ECO:0000256" key="8">
    <source>
        <dbReference type="ARBA" id="ARBA00061661"/>
    </source>
</evidence>
<reference evidence="13" key="1">
    <citation type="journal article" date="2023" name="Mol. Phylogenet. Evol.">
        <title>Genome-scale phylogeny and comparative genomics of the fungal order Sordariales.</title>
        <authorList>
            <person name="Hensen N."/>
            <person name="Bonometti L."/>
            <person name="Westerberg I."/>
            <person name="Brannstrom I.O."/>
            <person name="Guillou S."/>
            <person name="Cros-Aarteil S."/>
            <person name="Calhoun S."/>
            <person name="Haridas S."/>
            <person name="Kuo A."/>
            <person name="Mondo S."/>
            <person name="Pangilinan J."/>
            <person name="Riley R."/>
            <person name="LaButti K."/>
            <person name="Andreopoulos B."/>
            <person name="Lipzen A."/>
            <person name="Chen C."/>
            <person name="Yan M."/>
            <person name="Daum C."/>
            <person name="Ng V."/>
            <person name="Clum A."/>
            <person name="Steindorff A."/>
            <person name="Ohm R.A."/>
            <person name="Martin F."/>
            <person name="Silar P."/>
            <person name="Natvig D.O."/>
            <person name="Lalanne C."/>
            <person name="Gautier V."/>
            <person name="Ament-Velasquez S.L."/>
            <person name="Kruys A."/>
            <person name="Hutchinson M.I."/>
            <person name="Powell A.J."/>
            <person name="Barry K."/>
            <person name="Miller A.N."/>
            <person name="Grigoriev I.V."/>
            <person name="Debuchy R."/>
            <person name="Gladieux P."/>
            <person name="Hiltunen Thoren M."/>
            <person name="Johannesson H."/>
        </authorList>
    </citation>
    <scope>NUCLEOTIDE SEQUENCE</scope>
    <source>
        <strain evidence="13">CBS 508.74</strain>
    </source>
</reference>
<feature type="compositionally biased region" description="Low complexity" evidence="11">
    <location>
        <begin position="143"/>
        <end position="156"/>
    </location>
</feature>
<dbReference type="Gene3D" id="1.10.8.270">
    <property type="entry name" value="putative rabgap domain of human tbc1 domain family member 14 like domains"/>
    <property type="match status" value="1"/>
</dbReference>
<keyword evidence="3" id="KW-0343">GTPase activation</keyword>
<keyword evidence="14" id="KW-1185">Reference proteome</keyword>
<dbReference type="Pfam" id="PF23436">
    <property type="entry name" value="RabGap-TBC_2"/>
    <property type="match status" value="1"/>
</dbReference>
<feature type="region of interest" description="Disordered" evidence="11">
    <location>
        <begin position="368"/>
        <end position="425"/>
    </location>
</feature>
<evidence type="ECO:0000256" key="4">
    <source>
        <dbReference type="ARBA" id="ARBA00022490"/>
    </source>
</evidence>
<gene>
    <name evidence="13" type="ORF">N656DRAFT_834877</name>
</gene>
<dbReference type="Gene3D" id="1.10.287.1490">
    <property type="match status" value="1"/>
</dbReference>
<dbReference type="AlphaFoldDB" id="A0AAN6TJQ1"/>